<comment type="subcellular location">
    <subcellularLocation>
        <location evidence="2">Cytoplasm</location>
    </subcellularLocation>
</comment>
<keyword evidence="4" id="KW-1185">Reference proteome</keyword>
<dbReference type="InterPro" id="IPR005627">
    <property type="entry name" value="CutC-like"/>
</dbReference>
<organism evidence="3 4">
    <name type="scientific">Nocardia huaxiensis</name>
    <dbReference type="NCBI Taxonomy" id="2755382"/>
    <lineage>
        <taxon>Bacteria</taxon>
        <taxon>Bacillati</taxon>
        <taxon>Actinomycetota</taxon>
        <taxon>Actinomycetes</taxon>
        <taxon>Mycobacteriales</taxon>
        <taxon>Nocardiaceae</taxon>
        <taxon>Nocardia</taxon>
    </lineage>
</organism>
<proteinExistence type="inferred from homology"/>
<dbReference type="PANTHER" id="PTHR12598:SF0">
    <property type="entry name" value="COPPER HOMEOSTASIS PROTEIN CUTC HOMOLOG"/>
    <property type="match status" value="1"/>
</dbReference>
<dbReference type="SUPFAM" id="SSF110395">
    <property type="entry name" value="CutC-like"/>
    <property type="match status" value="1"/>
</dbReference>
<name>A0A7D6ZXA2_9NOCA</name>
<dbReference type="Pfam" id="PF03932">
    <property type="entry name" value="CutC"/>
    <property type="match status" value="1"/>
</dbReference>
<gene>
    <name evidence="2" type="primary">cutC</name>
    <name evidence="3" type="ORF">H0264_38205</name>
</gene>
<protein>
    <recommendedName>
        <fullName evidence="2">PF03932 family protein CutC</fullName>
    </recommendedName>
</protein>
<sequence>MTDARAVRVEIAVESAEGVRIAAAAGATRVELGSGLSVGGLTPGAGLIEAALEGAADTQVHVLIRPRPGDFRYSEDEVAVMRRDIARARALGAHGVVAGVLDAEGNVDRDANAALIEAADGMEVTFHRAFDVCTDPFAGFDRVRELGFTRLLTSGRQVSVLDGAGLIGQLVNLADGRIQVMACGGLRADNARRVLELTGVRDLHAAVRLPVPGLPETESEVSFAEVGAPSGFDHFETDAAGVGALCETVRNCL</sequence>
<comment type="similarity">
    <text evidence="1 2">Belongs to the CutC family.</text>
</comment>
<accession>A0A7D6ZXA2</accession>
<dbReference type="Gene3D" id="3.20.20.380">
    <property type="entry name" value="Copper homeostasis (CutC) domain"/>
    <property type="match status" value="1"/>
</dbReference>
<dbReference type="PANTHER" id="PTHR12598">
    <property type="entry name" value="COPPER HOMEOSTASIS PROTEIN CUTC"/>
    <property type="match status" value="1"/>
</dbReference>
<dbReference type="AlphaFoldDB" id="A0A7D6ZXA2"/>
<reference evidence="3 4" key="1">
    <citation type="submission" date="2020-07" db="EMBL/GenBank/DDBJ databases">
        <authorList>
            <person name="Zhuang K."/>
            <person name="Ran Y."/>
        </authorList>
    </citation>
    <scope>NUCLEOTIDE SEQUENCE [LARGE SCALE GENOMIC DNA]</scope>
    <source>
        <strain evidence="3 4">WCH-YHL-001</strain>
    </source>
</reference>
<dbReference type="KEGG" id="nhu:H0264_38205"/>
<dbReference type="EMBL" id="CP059399">
    <property type="protein sequence ID" value="QLY30849.1"/>
    <property type="molecule type" value="Genomic_DNA"/>
</dbReference>
<dbReference type="InterPro" id="IPR036822">
    <property type="entry name" value="CutC-like_dom_sf"/>
</dbReference>
<dbReference type="HAMAP" id="MF_00795">
    <property type="entry name" value="CutC"/>
    <property type="match status" value="1"/>
</dbReference>
<dbReference type="GO" id="GO:0005737">
    <property type="term" value="C:cytoplasm"/>
    <property type="evidence" value="ECO:0007669"/>
    <property type="project" value="UniProtKB-SubCell"/>
</dbReference>
<evidence type="ECO:0000313" key="3">
    <source>
        <dbReference type="EMBL" id="QLY30849.1"/>
    </source>
</evidence>
<keyword evidence="2" id="KW-0963">Cytoplasm</keyword>
<evidence type="ECO:0000313" key="4">
    <source>
        <dbReference type="Proteomes" id="UP000515512"/>
    </source>
</evidence>
<dbReference type="Proteomes" id="UP000515512">
    <property type="component" value="Chromosome"/>
</dbReference>
<evidence type="ECO:0000256" key="1">
    <source>
        <dbReference type="ARBA" id="ARBA00007768"/>
    </source>
</evidence>
<dbReference type="RefSeq" id="WP_181582047.1">
    <property type="nucleotide sequence ID" value="NZ_CP059399.1"/>
</dbReference>
<dbReference type="GO" id="GO:0005507">
    <property type="term" value="F:copper ion binding"/>
    <property type="evidence" value="ECO:0007669"/>
    <property type="project" value="TreeGrafter"/>
</dbReference>
<comment type="caution">
    <text evidence="2">Once thought to be involved in copper homeostasis, experiments in E.coli have shown this is not the case.</text>
</comment>
<evidence type="ECO:0000256" key="2">
    <source>
        <dbReference type="HAMAP-Rule" id="MF_00795"/>
    </source>
</evidence>